<dbReference type="SUPFAM" id="SSF89360">
    <property type="entry name" value="HesB-like domain"/>
    <property type="match status" value="1"/>
</dbReference>
<organism evidence="2 3">
    <name type="scientific">Paenibacillus stellifer</name>
    <dbReference type="NCBI Taxonomy" id="169760"/>
    <lineage>
        <taxon>Bacteria</taxon>
        <taxon>Bacillati</taxon>
        <taxon>Bacillota</taxon>
        <taxon>Bacilli</taxon>
        <taxon>Bacillales</taxon>
        <taxon>Paenibacillaceae</taxon>
        <taxon>Paenibacillus</taxon>
    </lineage>
</organism>
<dbReference type="RefSeq" id="WP_038696803.1">
    <property type="nucleotide sequence ID" value="NZ_CP009286.1"/>
</dbReference>
<name>A0A089N6W3_9BACL</name>
<dbReference type="Gene3D" id="2.60.300.12">
    <property type="entry name" value="HesB-like domain"/>
    <property type="match status" value="1"/>
</dbReference>
<evidence type="ECO:0000313" key="2">
    <source>
        <dbReference type="EMBL" id="AIQ64489.1"/>
    </source>
</evidence>
<evidence type="ECO:0000313" key="3">
    <source>
        <dbReference type="Proteomes" id="UP000029507"/>
    </source>
</evidence>
<protein>
    <recommendedName>
        <fullName evidence="1">Core domain-containing protein</fullName>
    </recommendedName>
</protein>
<dbReference type="InterPro" id="IPR035903">
    <property type="entry name" value="HesB-like_dom_sf"/>
</dbReference>
<accession>A0A089N6W3</accession>
<dbReference type="STRING" id="169760.PSTEL_16645"/>
<dbReference type="Pfam" id="PF01521">
    <property type="entry name" value="Fe-S_biosyn"/>
    <property type="match status" value="1"/>
</dbReference>
<sequence>MKIRITPLAERKLRERLGSLPGTIKLLYDTGHACGCDGINVLLILDKPDIGDLHVEAGGLPFVVNTQHEIFYEEQLKLDADEHTTAFVLTSDSQLYGKNIQIRDLRGLELSEYHSPSSCEILPRSN</sequence>
<feature type="domain" description="Core" evidence="1">
    <location>
        <begin position="1"/>
        <end position="103"/>
    </location>
</feature>
<dbReference type="Proteomes" id="UP000029507">
    <property type="component" value="Chromosome"/>
</dbReference>
<dbReference type="HOGENOM" id="CLU_159138_0_0_9"/>
<proteinExistence type="predicted"/>
<keyword evidence="3" id="KW-1185">Reference proteome</keyword>
<gene>
    <name evidence="2" type="ORF">PSTEL_16645</name>
</gene>
<reference evidence="2 3" key="1">
    <citation type="submission" date="2014-08" db="EMBL/GenBank/DDBJ databases">
        <title>Comparative genomics of the Paenibacillus odorifer group.</title>
        <authorList>
            <person name="den Bakker H.C."/>
            <person name="Tsai Y.-C."/>
            <person name="Martin N."/>
            <person name="Korlach J."/>
            <person name="Wiedmann M."/>
        </authorList>
    </citation>
    <scope>NUCLEOTIDE SEQUENCE [LARGE SCALE GENOMIC DNA]</scope>
    <source>
        <strain evidence="2 3">DSM 14472</strain>
    </source>
</reference>
<dbReference type="InterPro" id="IPR000361">
    <property type="entry name" value="ATAP_core_dom"/>
</dbReference>
<evidence type="ECO:0000259" key="1">
    <source>
        <dbReference type="Pfam" id="PF01521"/>
    </source>
</evidence>
<dbReference type="AlphaFoldDB" id="A0A089N6W3"/>
<dbReference type="EMBL" id="CP009286">
    <property type="protein sequence ID" value="AIQ64489.1"/>
    <property type="molecule type" value="Genomic_DNA"/>
</dbReference>
<dbReference type="KEGG" id="pste:PSTEL_16645"/>
<dbReference type="OrthoDB" id="2361087at2"/>